<name>A0A1H2WAU2_9RHOB</name>
<dbReference type="GO" id="GO:0016491">
    <property type="term" value="F:oxidoreductase activity"/>
    <property type="evidence" value="ECO:0007669"/>
    <property type="project" value="UniProtKB-KW"/>
</dbReference>
<dbReference type="EMBL" id="FNNB01000003">
    <property type="protein sequence ID" value="SDW77149.1"/>
    <property type="molecule type" value="Genomic_DNA"/>
</dbReference>
<keyword evidence="1" id="KW-0560">Oxidoreductase</keyword>
<dbReference type="InterPro" id="IPR006076">
    <property type="entry name" value="FAD-dep_OxRdtase"/>
</dbReference>
<dbReference type="Gene3D" id="3.50.50.60">
    <property type="entry name" value="FAD/NAD(P)-binding domain"/>
    <property type="match status" value="1"/>
</dbReference>
<dbReference type="AlphaFoldDB" id="A0A1H2WAU2"/>
<dbReference type="SUPFAM" id="SSF51905">
    <property type="entry name" value="FAD/NAD(P)-binding domain"/>
    <property type="match status" value="1"/>
</dbReference>
<evidence type="ECO:0000256" key="1">
    <source>
        <dbReference type="ARBA" id="ARBA00023002"/>
    </source>
</evidence>
<protein>
    <submittedName>
        <fullName evidence="3">Glycine/D-amino acid oxidase</fullName>
    </submittedName>
</protein>
<dbReference type="PANTHER" id="PTHR13847:SF287">
    <property type="entry name" value="FAD-DEPENDENT OXIDOREDUCTASE DOMAIN-CONTAINING PROTEIN 1"/>
    <property type="match status" value="1"/>
</dbReference>
<dbReference type="Pfam" id="PF01266">
    <property type="entry name" value="DAO"/>
    <property type="match status" value="1"/>
</dbReference>
<dbReference type="GO" id="GO:0005737">
    <property type="term" value="C:cytoplasm"/>
    <property type="evidence" value="ECO:0007669"/>
    <property type="project" value="TreeGrafter"/>
</dbReference>
<dbReference type="GeneID" id="94021309"/>
<accession>A0A1H2WAU2</accession>
<evidence type="ECO:0000259" key="2">
    <source>
        <dbReference type="Pfam" id="PF01266"/>
    </source>
</evidence>
<dbReference type="PANTHER" id="PTHR13847">
    <property type="entry name" value="SARCOSINE DEHYDROGENASE-RELATED"/>
    <property type="match status" value="1"/>
</dbReference>
<evidence type="ECO:0000313" key="3">
    <source>
        <dbReference type="EMBL" id="SDW77149.1"/>
    </source>
</evidence>
<organism evidence="3 4">
    <name type="scientific">Sulfitobacter pontiacus</name>
    <dbReference type="NCBI Taxonomy" id="60137"/>
    <lineage>
        <taxon>Bacteria</taxon>
        <taxon>Pseudomonadati</taxon>
        <taxon>Pseudomonadota</taxon>
        <taxon>Alphaproteobacteria</taxon>
        <taxon>Rhodobacterales</taxon>
        <taxon>Roseobacteraceae</taxon>
        <taxon>Sulfitobacter</taxon>
    </lineage>
</organism>
<dbReference type="RefSeq" id="WP_074635354.1">
    <property type="nucleotide sequence ID" value="NZ_CP160849.1"/>
</dbReference>
<dbReference type="Gene3D" id="3.30.9.10">
    <property type="entry name" value="D-Amino Acid Oxidase, subunit A, domain 2"/>
    <property type="match status" value="1"/>
</dbReference>
<dbReference type="Proteomes" id="UP000183076">
    <property type="component" value="Unassembled WGS sequence"/>
</dbReference>
<dbReference type="InterPro" id="IPR036188">
    <property type="entry name" value="FAD/NAD-bd_sf"/>
</dbReference>
<sequence>MTESTSDILVIGGGIAGISAAARLSGDAKVTVIEGEKALGYHASGRSAALIEENYGAPSVQALNKATVDYLRDGGYLSPRGLMIIADRHEEEAFHSDLAHMGVEQITPDDALRLVPILAAERIAFAGYHADAHDIDTDRLLQDFAKELRGNGGRIETGHPITSITRTGNTWKVTAGPHIHHAAKLVNAAGAWADQIAILAGVPPIGITPYRRSMARIAAPGGHDLSRWPMFFGVGETWYAKPDAGALLISPADEDATEPQDAWADDMVLAEGLERYQNMVAVPLTKPIATWAGLRSFAVDRTLVLGPDPAQPDFIWSAGQGGYGFQTSAAASQLVADLTLGNAPSLPDPVVEALRPDRLRA</sequence>
<feature type="domain" description="FAD dependent oxidoreductase" evidence="2">
    <location>
        <begin position="7"/>
        <end position="338"/>
    </location>
</feature>
<reference evidence="4" key="1">
    <citation type="submission" date="2016-10" db="EMBL/GenBank/DDBJ databases">
        <authorList>
            <person name="Varghese N."/>
            <person name="Submissions S."/>
        </authorList>
    </citation>
    <scope>NUCLEOTIDE SEQUENCE [LARGE SCALE GENOMIC DNA]</scope>
    <source>
        <strain evidence="4">DSM 10014</strain>
    </source>
</reference>
<proteinExistence type="predicted"/>
<gene>
    <name evidence="3" type="ORF">SAMN04488041_103190</name>
</gene>
<evidence type="ECO:0000313" key="4">
    <source>
        <dbReference type="Proteomes" id="UP000183076"/>
    </source>
</evidence>
<dbReference type="STRING" id="60137.SAMN04488041_103190"/>